<dbReference type="NCBIfam" id="TIGR00327">
    <property type="entry name" value="secE_euk_arch"/>
    <property type="match status" value="1"/>
</dbReference>
<evidence type="ECO:0000313" key="9">
    <source>
        <dbReference type="EMBL" id="EQD78470.1"/>
    </source>
</evidence>
<evidence type="ECO:0000256" key="7">
    <source>
        <dbReference type="ARBA" id="ARBA00037847"/>
    </source>
</evidence>
<dbReference type="InterPro" id="IPR023391">
    <property type="entry name" value="Prot_translocase_SecE_dom_sf"/>
</dbReference>
<accession>T1D894</accession>
<dbReference type="Gene3D" id="1.20.5.820">
    <property type="entry name" value="Preprotein translocase SecE subunit"/>
    <property type="match status" value="1"/>
</dbReference>
<proteinExistence type="predicted"/>
<evidence type="ECO:0000256" key="3">
    <source>
        <dbReference type="ARBA" id="ARBA00022927"/>
    </source>
</evidence>
<dbReference type="InterPro" id="IPR008158">
    <property type="entry name" value="Translocase_Sec61-g"/>
</dbReference>
<evidence type="ECO:0000256" key="6">
    <source>
        <dbReference type="ARBA" id="ARBA00023136"/>
    </source>
</evidence>
<evidence type="ECO:0000256" key="4">
    <source>
        <dbReference type="ARBA" id="ARBA00022989"/>
    </source>
</evidence>
<evidence type="ECO:0000256" key="1">
    <source>
        <dbReference type="ARBA" id="ARBA00022448"/>
    </source>
</evidence>
<keyword evidence="3" id="KW-0653">Protein transport</keyword>
<reference evidence="9" key="2">
    <citation type="journal article" date="2014" name="ISME J.">
        <title>Microbial stratification in low pH oxic and suboxic macroscopic growths along an acid mine drainage.</title>
        <authorList>
            <person name="Mendez-Garcia C."/>
            <person name="Mesa V."/>
            <person name="Sprenger R.R."/>
            <person name="Richter M."/>
            <person name="Diez M.S."/>
            <person name="Solano J."/>
            <person name="Bargiela R."/>
            <person name="Golyshina O.V."/>
            <person name="Manteca A."/>
            <person name="Ramos J.L."/>
            <person name="Gallego J.R."/>
            <person name="Llorente I."/>
            <person name="Martins Dos Santos V.A."/>
            <person name="Jensen O.N."/>
            <person name="Pelaez A.I."/>
            <person name="Sanchez J."/>
            <person name="Ferrer M."/>
        </authorList>
    </citation>
    <scope>NUCLEOTIDE SEQUENCE</scope>
</reference>
<keyword evidence="5" id="KW-0811">Translocation</keyword>
<dbReference type="GO" id="GO:0008320">
    <property type="term" value="F:protein transmembrane transporter activity"/>
    <property type="evidence" value="ECO:0007669"/>
    <property type="project" value="InterPro"/>
</dbReference>
<name>T1D894_9ZZZZ</name>
<gene>
    <name evidence="9" type="ORF">B1B_00706</name>
</gene>
<organism evidence="9">
    <name type="scientific">mine drainage metagenome</name>
    <dbReference type="NCBI Taxonomy" id="410659"/>
    <lineage>
        <taxon>unclassified sequences</taxon>
        <taxon>metagenomes</taxon>
        <taxon>ecological metagenomes</taxon>
    </lineage>
</organism>
<evidence type="ECO:0000256" key="5">
    <source>
        <dbReference type="ARBA" id="ARBA00023010"/>
    </source>
</evidence>
<keyword evidence="4 8" id="KW-1133">Transmembrane helix</keyword>
<sequence length="81" mass="9324">MGFLDRARRAQDDFDGRLHHVGHGKYGRILRMARKPTREEYTRVLTITFIGAAIIGLTGFGIYIFFTQSGPWIWANYFASL</sequence>
<evidence type="ECO:0000256" key="8">
    <source>
        <dbReference type="SAM" id="Phobius"/>
    </source>
</evidence>
<keyword evidence="1" id="KW-0813">Transport</keyword>
<protein>
    <submittedName>
        <fullName evidence="9">Protein translocase subunit Sss1</fullName>
    </submittedName>
</protein>
<dbReference type="EMBL" id="AUZY01000521">
    <property type="protein sequence ID" value="EQD78470.1"/>
    <property type="molecule type" value="Genomic_DNA"/>
</dbReference>
<comment type="subcellular location">
    <subcellularLocation>
        <location evidence="7">Endomembrane system</location>
        <topology evidence="7">Single-pass membrane protein</topology>
    </subcellularLocation>
</comment>
<dbReference type="AlphaFoldDB" id="T1D894"/>
<evidence type="ECO:0000256" key="2">
    <source>
        <dbReference type="ARBA" id="ARBA00022692"/>
    </source>
</evidence>
<reference evidence="9" key="1">
    <citation type="submission" date="2013-08" db="EMBL/GenBank/DDBJ databases">
        <authorList>
            <person name="Mendez C."/>
            <person name="Richter M."/>
            <person name="Ferrer M."/>
            <person name="Sanchez J."/>
        </authorList>
    </citation>
    <scope>NUCLEOTIDE SEQUENCE</scope>
</reference>
<dbReference type="SUPFAM" id="SSF103456">
    <property type="entry name" value="Preprotein translocase SecE subunit"/>
    <property type="match status" value="1"/>
</dbReference>
<dbReference type="InterPro" id="IPR001901">
    <property type="entry name" value="Translocase_SecE/Sec61-g"/>
</dbReference>
<feature type="transmembrane region" description="Helical" evidence="8">
    <location>
        <begin position="44"/>
        <end position="66"/>
    </location>
</feature>
<comment type="caution">
    <text evidence="9">The sequence shown here is derived from an EMBL/GenBank/DDBJ whole genome shotgun (WGS) entry which is preliminary data.</text>
</comment>
<dbReference type="GO" id="GO:0016020">
    <property type="term" value="C:membrane"/>
    <property type="evidence" value="ECO:0007669"/>
    <property type="project" value="InterPro"/>
</dbReference>
<keyword evidence="6 8" id="KW-0472">Membrane</keyword>
<keyword evidence="2 8" id="KW-0812">Transmembrane</keyword>
<dbReference type="Pfam" id="PF00584">
    <property type="entry name" value="SecE"/>
    <property type="match status" value="1"/>
</dbReference>